<name>F0NZL4_WEEVC</name>
<organism evidence="2 3">
    <name type="scientific">Weeksella virosa (strain ATCC 43766 / DSM 16922 / JCM 21250 / CCUG 30538 / CDC 9751 / IAM 14551 / NBRC 16016 / NCTC 11634 / CL345/78)</name>
    <dbReference type="NCBI Taxonomy" id="865938"/>
    <lineage>
        <taxon>Bacteria</taxon>
        <taxon>Pseudomonadati</taxon>
        <taxon>Bacteroidota</taxon>
        <taxon>Flavobacteriia</taxon>
        <taxon>Flavobacteriales</taxon>
        <taxon>Weeksellaceae</taxon>
        <taxon>Weeksella</taxon>
    </lineage>
</organism>
<evidence type="ECO:0000313" key="2">
    <source>
        <dbReference type="EMBL" id="ADX67273.1"/>
    </source>
</evidence>
<sequence length="268" mass="30598">MNQEVQQRLNGLTPDKTRFSISDVLNEAWELFGKVALYAVFATLLYFFLSTIVTMVLGMIFPVDQTEIQILLESDRLDLESLQEAFVDQFNQTNYKLTVIANFLLASLLYPIMFGVVYLAYKRDQKQVIAFGDIFYAYKNGLFLKSFTLSMLSIVFMYIGFSLCFVPGFVLSALMMLSVPFALFTNLDALQAIKASFRVTTKNFSGFIGMLFLMVLILIVGFLVCIVGLLAAYPLIYIIMYVLYKKIIGFEIIENANFFETEIKNPYQ</sequence>
<dbReference type="HOGENOM" id="CLU_065990_1_0_10"/>
<protein>
    <recommendedName>
        <fullName evidence="4">Glycerophosphoryl diester phosphodiesterase membrane domain-containing protein</fullName>
    </recommendedName>
</protein>
<keyword evidence="1" id="KW-1133">Transmembrane helix</keyword>
<dbReference type="PANTHER" id="PTHR40076">
    <property type="entry name" value="MEMBRANE PROTEIN-RELATED"/>
    <property type="match status" value="1"/>
</dbReference>
<dbReference type="RefSeq" id="WP_013597665.1">
    <property type="nucleotide sequence ID" value="NC_015144.1"/>
</dbReference>
<gene>
    <name evidence="2" type="ordered locus">Weevi_0554</name>
</gene>
<dbReference type="OrthoDB" id="1436627at2"/>
<dbReference type="PANTHER" id="PTHR40076:SF1">
    <property type="entry name" value="MEMBRANE PROTEIN"/>
    <property type="match status" value="1"/>
</dbReference>
<dbReference type="Proteomes" id="UP000008641">
    <property type="component" value="Chromosome"/>
</dbReference>
<dbReference type="KEGG" id="wvi:Weevi_0554"/>
<accession>F0NZL4</accession>
<dbReference type="eggNOG" id="COG5523">
    <property type="taxonomic scope" value="Bacteria"/>
</dbReference>
<reference evidence="3" key="2">
    <citation type="journal article" date="2011" name="Stand. Genomic Sci.">
        <title>Complete genome sequence of Weeksella virosa type strain (9751T).</title>
        <authorList>
            <person name="Lang E."/>
            <person name="Teshima H."/>
            <person name="Lucas S."/>
            <person name="Lapidus A."/>
            <person name="Hammon N."/>
            <person name="Deshpande S."/>
            <person name="Nolan M."/>
            <person name="Cheng J."/>
            <person name="Pitluck S."/>
            <person name="Liolios K."/>
            <person name="Pagani I."/>
            <person name="Mikhailova N."/>
            <person name="Ivanova N."/>
            <person name="Mavromatis K."/>
            <person name="Pati A."/>
            <person name="Tapia R."/>
            <person name="Han C."/>
            <person name="Goodwin L."/>
            <person name="Chen A."/>
            <person name="Palaniappan K."/>
            <person name="Land M."/>
            <person name="Hauser L."/>
            <person name="Chang Y."/>
            <person name="Jeffries C."/>
            <person name="Brambilla E."/>
            <person name="Kopitz M."/>
            <person name="Rohde M."/>
            <person name="Goker M."/>
            <person name="Tindall B."/>
            <person name="Detter J."/>
            <person name="Woyke T."/>
            <person name="Bristow J."/>
            <person name="Eisen J."/>
            <person name="Markowitz V."/>
            <person name="Hugenholtz P."/>
            <person name="Klenk H."/>
            <person name="Kyrpides N."/>
        </authorList>
    </citation>
    <scope>NUCLEOTIDE SEQUENCE [LARGE SCALE GENOMIC DNA]</scope>
    <source>
        <strain evidence="3">ATCC 43766 / DSM 16922 / JCM 21250 / NBRC 16016 / NCTC 11634 / CL345/78</strain>
    </source>
</reference>
<feature type="transmembrane region" description="Helical" evidence="1">
    <location>
        <begin position="211"/>
        <end position="244"/>
    </location>
</feature>
<evidence type="ECO:0000313" key="3">
    <source>
        <dbReference type="Proteomes" id="UP000008641"/>
    </source>
</evidence>
<keyword evidence="1" id="KW-0812">Transmembrane</keyword>
<feature type="transmembrane region" description="Helical" evidence="1">
    <location>
        <begin position="142"/>
        <end position="163"/>
    </location>
</feature>
<feature type="transmembrane region" description="Helical" evidence="1">
    <location>
        <begin position="35"/>
        <end position="61"/>
    </location>
</feature>
<proteinExistence type="predicted"/>
<evidence type="ECO:0000256" key="1">
    <source>
        <dbReference type="SAM" id="Phobius"/>
    </source>
</evidence>
<feature type="transmembrane region" description="Helical" evidence="1">
    <location>
        <begin position="99"/>
        <end position="121"/>
    </location>
</feature>
<dbReference type="AlphaFoldDB" id="F0NZL4"/>
<evidence type="ECO:0008006" key="4">
    <source>
        <dbReference type="Google" id="ProtNLM"/>
    </source>
</evidence>
<dbReference type="EMBL" id="CP002455">
    <property type="protein sequence ID" value="ADX67273.1"/>
    <property type="molecule type" value="Genomic_DNA"/>
</dbReference>
<reference evidence="2 3" key="1">
    <citation type="journal article" date="2011" name="Stand. Genomic Sci.">
        <title>Complete genome sequence of Weeksella virosa type strain (9751).</title>
        <authorList>
            <person name="Lang E."/>
            <person name="Teshima H."/>
            <person name="Lucas S."/>
            <person name="Lapidus A."/>
            <person name="Hammon N."/>
            <person name="Deshpande S."/>
            <person name="Nolan M."/>
            <person name="Cheng J.F."/>
            <person name="Pitluck S."/>
            <person name="Liolios K."/>
            <person name="Pagani I."/>
            <person name="Mikhailova N."/>
            <person name="Ivanova N."/>
            <person name="Mavromatis K."/>
            <person name="Pati A."/>
            <person name="Tapia R."/>
            <person name="Han C."/>
            <person name="Goodwin L."/>
            <person name="Chen A."/>
            <person name="Palaniappan K."/>
            <person name="Land M."/>
            <person name="Hauser L."/>
            <person name="Chang Y.J."/>
            <person name="Jeffries C.D."/>
            <person name="Brambilla E.M."/>
            <person name="Kopitz M."/>
            <person name="Rohde M."/>
            <person name="Goker M."/>
            <person name="Tindall B.J."/>
            <person name="Detter J.C."/>
            <person name="Woyke T."/>
            <person name="Bristow J."/>
            <person name="Eisen J.A."/>
            <person name="Markowitz V."/>
            <person name="Hugenholtz P."/>
            <person name="Klenk H.P."/>
            <person name="Kyrpides N.C."/>
        </authorList>
    </citation>
    <scope>NUCLEOTIDE SEQUENCE [LARGE SCALE GENOMIC DNA]</scope>
    <source>
        <strain evidence="3">ATCC 43766 / DSM 16922 / JCM 21250 / NBRC 16016 / NCTC 11634 / CL345/78</strain>
    </source>
</reference>
<keyword evidence="3" id="KW-1185">Reference proteome</keyword>
<keyword evidence="1" id="KW-0472">Membrane</keyword>
<dbReference type="STRING" id="865938.Weevi_0554"/>
<feature type="transmembrane region" description="Helical" evidence="1">
    <location>
        <begin position="169"/>
        <end position="190"/>
    </location>
</feature>
<dbReference type="InterPro" id="IPR010380">
    <property type="entry name" value="DUF975"/>
</dbReference>